<organism evidence="2 3">
    <name type="scientific">Tuber borchii</name>
    <name type="common">White truffle</name>
    <dbReference type="NCBI Taxonomy" id="42251"/>
    <lineage>
        <taxon>Eukaryota</taxon>
        <taxon>Fungi</taxon>
        <taxon>Dikarya</taxon>
        <taxon>Ascomycota</taxon>
        <taxon>Pezizomycotina</taxon>
        <taxon>Pezizomycetes</taxon>
        <taxon>Pezizales</taxon>
        <taxon>Tuberaceae</taxon>
        <taxon>Tuber</taxon>
    </lineage>
</organism>
<sequence>MFFIFYFLLTVSITPPPLPIVEASLDSLWFYLVTLPFADASALLTGAENHTSGMQARFHLNCPPCFVLCNRGTSKIPTSCNPNRSCNITRSTLPHLPTPE</sequence>
<name>A0A2T6ZPV6_TUBBO</name>
<gene>
    <name evidence="2" type="ORF">B9Z19DRAFT_1086144</name>
</gene>
<feature type="signal peptide" evidence="1">
    <location>
        <begin position="1"/>
        <end position="23"/>
    </location>
</feature>
<evidence type="ECO:0000256" key="1">
    <source>
        <dbReference type="SAM" id="SignalP"/>
    </source>
</evidence>
<proteinExistence type="predicted"/>
<evidence type="ECO:0000313" key="2">
    <source>
        <dbReference type="EMBL" id="PUU77530.1"/>
    </source>
</evidence>
<dbReference type="Proteomes" id="UP000244722">
    <property type="component" value="Unassembled WGS sequence"/>
</dbReference>
<comment type="caution">
    <text evidence="2">The sequence shown here is derived from an EMBL/GenBank/DDBJ whole genome shotgun (WGS) entry which is preliminary data.</text>
</comment>
<protein>
    <recommendedName>
        <fullName evidence="4">Secreted protein</fullName>
    </recommendedName>
</protein>
<dbReference type="AlphaFoldDB" id="A0A2T6ZPV6"/>
<feature type="chain" id="PRO_5015457495" description="Secreted protein" evidence="1">
    <location>
        <begin position="24"/>
        <end position="100"/>
    </location>
</feature>
<evidence type="ECO:0008006" key="4">
    <source>
        <dbReference type="Google" id="ProtNLM"/>
    </source>
</evidence>
<accession>A0A2T6ZPV6</accession>
<keyword evidence="3" id="KW-1185">Reference proteome</keyword>
<dbReference type="EMBL" id="NESQ01000150">
    <property type="protein sequence ID" value="PUU77530.1"/>
    <property type="molecule type" value="Genomic_DNA"/>
</dbReference>
<reference evidence="2 3" key="1">
    <citation type="submission" date="2017-04" db="EMBL/GenBank/DDBJ databases">
        <title>Draft genome sequence of Tuber borchii Vittad., a whitish edible truffle.</title>
        <authorList>
            <consortium name="DOE Joint Genome Institute"/>
            <person name="Murat C."/>
            <person name="Kuo A."/>
            <person name="Barry K.W."/>
            <person name="Clum A."/>
            <person name="Dockter R.B."/>
            <person name="Fauchery L."/>
            <person name="Iotti M."/>
            <person name="Kohler A."/>
            <person name="Labutti K."/>
            <person name="Lindquist E.A."/>
            <person name="Lipzen A."/>
            <person name="Ohm R.A."/>
            <person name="Wang M."/>
            <person name="Grigoriev I.V."/>
            <person name="Zambonelli A."/>
            <person name="Martin F.M."/>
        </authorList>
    </citation>
    <scope>NUCLEOTIDE SEQUENCE [LARGE SCALE GENOMIC DNA]</scope>
    <source>
        <strain evidence="2 3">Tbo3840</strain>
    </source>
</reference>
<evidence type="ECO:0000313" key="3">
    <source>
        <dbReference type="Proteomes" id="UP000244722"/>
    </source>
</evidence>
<keyword evidence="1" id="KW-0732">Signal</keyword>